<feature type="coiled-coil region" evidence="6">
    <location>
        <begin position="350"/>
        <end position="405"/>
    </location>
</feature>
<dbReference type="GO" id="GO:0003677">
    <property type="term" value="F:DNA binding"/>
    <property type="evidence" value="ECO:0007669"/>
    <property type="project" value="UniProtKB-KW"/>
</dbReference>
<organism evidence="9 10">
    <name type="scientific">Blautia wexlerae</name>
    <dbReference type="NCBI Taxonomy" id="418240"/>
    <lineage>
        <taxon>Bacteria</taxon>
        <taxon>Bacillati</taxon>
        <taxon>Bacillota</taxon>
        <taxon>Clostridia</taxon>
        <taxon>Lachnospirales</taxon>
        <taxon>Lachnospiraceae</taxon>
        <taxon>Blautia</taxon>
    </lineage>
</organism>
<evidence type="ECO:0000256" key="2">
    <source>
        <dbReference type="ARBA" id="ARBA00023125"/>
    </source>
</evidence>
<dbReference type="InterPro" id="IPR006118">
    <property type="entry name" value="Recombinase_CS"/>
</dbReference>
<keyword evidence="6" id="KW-0175">Coiled coil</keyword>
<dbReference type="EMBL" id="CABHOF010000074">
    <property type="protein sequence ID" value="VUX66837.1"/>
    <property type="molecule type" value="Genomic_DNA"/>
</dbReference>
<dbReference type="Pfam" id="PF13408">
    <property type="entry name" value="Zn_ribbon_recom"/>
    <property type="match status" value="1"/>
</dbReference>
<keyword evidence="2" id="KW-0238">DNA-binding</keyword>
<keyword evidence="10" id="KW-1185">Reference proteome</keyword>
<dbReference type="SUPFAM" id="SSF53041">
    <property type="entry name" value="Resolvase-like"/>
    <property type="match status" value="1"/>
</dbReference>
<keyword evidence="3" id="KW-0233">DNA recombination</keyword>
<reference evidence="9 10" key="1">
    <citation type="submission" date="2019-07" db="EMBL/GenBank/DDBJ databases">
        <authorList>
            <person name="Chang H.-W."/>
            <person name="Raman A."/>
            <person name="Venkatesh S."/>
            <person name="Gehrig J."/>
        </authorList>
    </citation>
    <scope>NUCLEOTIDE SEQUENCE [LARGE SCALE GENOMIC DNA]</scope>
    <source>
        <strain evidence="9">Blautia_wexlerae_LFYP_14</strain>
    </source>
</reference>
<dbReference type="Pfam" id="PF07508">
    <property type="entry name" value="Recombinase"/>
    <property type="match status" value="1"/>
</dbReference>
<dbReference type="GO" id="GO:0000150">
    <property type="term" value="F:DNA strand exchange activity"/>
    <property type="evidence" value="ECO:0007669"/>
    <property type="project" value="InterPro"/>
</dbReference>
<dbReference type="InterPro" id="IPR011109">
    <property type="entry name" value="DNA_bind_recombinase_dom"/>
</dbReference>
<dbReference type="InterPro" id="IPR036162">
    <property type="entry name" value="Resolvase-like_N_sf"/>
</dbReference>
<sequence length="471" mass="54022">MSSKVACLYIRVSTEDQTELSPDAQKRLLLDYAQKNDMIVSGDFIFTESVSGRHAQKRPEFQKMIALAKQPSHPIDVILVWKFSRFARNQEESIVYKSMLKKDNVDVISVSEPLIEGPFGSLIERIIEWMDEYYSIRLSGEVLRGMKEKALQKGYQTSPCLGYTAVGHGKPYVINEAEYAIVSYIMDLYDNQNLDETAIARRCNDLGYRTKRGKLFERRSVDRILGNPFYCGTVVWNGVEFEGSHEVRLSRERYEKRQKLITSRKRPVKARNVSACKHWLSGLLKCSVCGATLSYTGNNKCPYFQCWKYAKGFHKTSVALSVKKAEEAVISYFDQILDGAEFTYVCKKKKTDHSLQIEQLQKEISKLTMRESRIKEAYEAGVDTLEEYKNNKDRLVSDRLELTAALSQLLQEEQAEQPDTEEILKEIRSVADVLKNPDVGYEEKGNLIRSVVEQIIYDKESGKMSFDIIVS</sequence>
<evidence type="ECO:0000256" key="1">
    <source>
        <dbReference type="ARBA" id="ARBA00022908"/>
    </source>
</evidence>
<accession>A0A564WX13</accession>
<name>A0A564WX13_9FIRM</name>
<evidence type="ECO:0000256" key="5">
    <source>
        <dbReference type="PROSITE-ProRule" id="PRU10137"/>
    </source>
</evidence>
<dbReference type="AlphaFoldDB" id="A0A564WX13"/>
<gene>
    <name evidence="9" type="ORF">BWLFYP14_03113</name>
</gene>
<dbReference type="CDD" id="cd00338">
    <property type="entry name" value="Ser_Recombinase"/>
    <property type="match status" value="1"/>
</dbReference>
<dbReference type="SMART" id="SM00857">
    <property type="entry name" value="Resolvase"/>
    <property type="match status" value="1"/>
</dbReference>
<protein>
    <recommendedName>
        <fullName evidence="11">Recombinase family protein</fullName>
    </recommendedName>
</protein>
<evidence type="ECO:0000256" key="4">
    <source>
        <dbReference type="PIRSR" id="PIRSR606118-50"/>
    </source>
</evidence>
<proteinExistence type="predicted"/>
<feature type="domain" description="Resolvase/invertase-type recombinase catalytic" evidence="7">
    <location>
        <begin position="5"/>
        <end position="154"/>
    </location>
</feature>
<feature type="active site" description="O-(5'-phospho-DNA)-serine intermediate" evidence="4 5">
    <location>
        <position position="13"/>
    </location>
</feature>
<dbReference type="Pfam" id="PF00239">
    <property type="entry name" value="Resolvase"/>
    <property type="match status" value="1"/>
</dbReference>
<dbReference type="PROSITE" id="PS00397">
    <property type="entry name" value="RECOMBINASES_1"/>
    <property type="match status" value="1"/>
</dbReference>
<keyword evidence="1" id="KW-0229">DNA integration</keyword>
<dbReference type="Gene3D" id="3.90.1750.20">
    <property type="entry name" value="Putative Large Serine Recombinase, Chain B, Domain 2"/>
    <property type="match status" value="1"/>
</dbReference>
<evidence type="ECO:0000313" key="10">
    <source>
        <dbReference type="Proteomes" id="UP000366766"/>
    </source>
</evidence>
<dbReference type="InterPro" id="IPR038109">
    <property type="entry name" value="DNA_bind_recomb_sf"/>
</dbReference>
<evidence type="ECO:0000259" key="7">
    <source>
        <dbReference type="PROSITE" id="PS51736"/>
    </source>
</evidence>
<evidence type="ECO:0000313" key="9">
    <source>
        <dbReference type="EMBL" id="VUX66837.1"/>
    </source>
</evidence>
<dbReference type="Gene3D" id="3.40.50.1390">
    <property type="entry name" value="Resolvase, N-terminal catalytic domain"/>
    <property type="match status" value="1"/>
</dbReference>
<dbReference type="PROSITE" id="PS51736">
    <property type="entry name" value="RECOMBINASES_3"/>
    <property type="match status" value="1"/>
</dbReference>
<dbReference type="PANTHER" id="PTHR30461">
    <property type="entry name" value="DNA-INVERTASE FROM LAMBDOID PROPHAGE"/>
    <property type="match status" value="1"/>
</dbReference>
<evidence type="ECO:0008006" key="11">
    <source>
        <dbReference type="Google" id="ProtNLM"/>
    </source>
</evidence>
<dbReference type="RefSeq" id="WP_144137252.1">
    <property type="nucleotide sequence ID" value="NZ_CABHOF010000074.1"/>
</dbReference>
<dbReference type="GO" id="GO:0015074">
    <property type="term" value="P:DNA integration"/>
    <property type="evidence" value="ECO:0007669"/>
    <property type="project" value="UniProtKB-KW"/>
</dbReference>
<evidence type="ECO:0000256" key="3">
    <source>
        <dbReference type="ARBA" id="ARBA00023172"/>
    </source>
</evidence>
<dbReference type="PANTHER" id="PTHR30461:SF23">
    <property type="entry name" value="DNA RECOMBINASE-RELATED"/>
    <property type="match status" value="1"/>
</dbReference>
<dbReference type="InterPro" id="IPR050639">
    <property type="entry name" value="SSR_resolvase"/>
</dbReference>
<evidence type="ECO:0000259" key="8">
    <source>
        <dbReference type="PROSITE" id="PS51737"/>
    </source>
</evidence>
<dbReference type="InterPro" id="IPR006119">
    <property type="entry name" value="Resolv_N"/>
</dbReference>
<evidence type="ECO:0000256" key="6">
    <source>
        <dbReference type="SAM" id="Coils"/>
    </source>
</evidence>
<dbReference type="InterPro" id="IPR025827">
    <property type="entry name" value="Zn_ribbon_recom_dom"/>
</dbReference>
<dbReference type="Proteomes" id="UP000366766">
    <property type="component" value="Unassembled WGS sequence"/>
</dbReference>
<feature type="domain" description="Recombinase" evidence="8">
    <location>
        <begin position="160"/>
        <end position="267"/>
    </location>
</feature>
<dbReference type="PROSITE" id="PS51737">
    <property type="entry name" value="RECOMBINASE_DNA_BIND"/>
    <property type="match status" value="1"/>
</dbReference>